<dbReference type="InterPro" id="IPR002314">
    <property type="entry name" value="aa-tRNA-synt_IIb"/>
</dbReference>
<dbReference type="STRING" id="336963.C4JTZ7"/>
<dbReference type="SUPFAM" id="SSF55681">
    <property type="entry name" value="Class II aaRS and biotin synthetases"/>
    <property type="match status" value="1"/>
</dbReference>
<evidence type="ECO:0000259" key="14">
    <source>
        <dbReference type="PROSITE" id="PS50862"/>
    </source>
</evidence>
<evidence type="ECO:0000313" key="15">
    <source>
        <dbReference type="EMBL" id="EEP81094.1"/>
    </source>
</evidence>
<evidence type="ECO:0000256" key="10">
    <source>
        <dbReference type="ARBA" id="ARBA00023146"/>
    </source>
</evidence>
<feature type="domain" description="Aminoacyl-transfer RNA synthetases class-II family profile" evidence="14">
    <location>
        <begin position="56"/>
        <end position="494"/>
    </location>
</feature>
<keyword evidence="9" id="KW-0648">Protein biosynthesis</keyword>
<comment type="catalytic activity">
    <reaction evidence="12">
        <text>tRNA(Pro) + L-proline + ATP = L-prolyl-tRNA(Pro) + AMP + diphosphate</text>
        <dbReference type="Rhea" id="RHEA:14305"/>
        <dbReference type="Rhea" id="RHEA-COMP:9700"/>
        <dbReference type="Rhea" id="RHEA-COMP:9702"/>
        <dbReference type="ChEBI" id="CHEBI:30616"/>
        <dbReference type="ChEBI" id="CHEBI:33019"/>
        <dbReference type="ChEBI" id="CHEBI:60039"/>
        <dbReference type="ChEBI" id="CHEBI:78442"/>
        <dbReference type="ChEBI" id="CHEBI:78532"/>
        <dbReference type="ChEBI" id="CHEBI:456215"/>
        <dbReference type="EC" id="6.1.1.15"/>
    </reaction>
</comment>
<keyword evidence="10" id="KW-0030">Aminoacyl-tRNA synthetase</keyword>
<dbReference type="Proteomes" id="UP000002058">
    <property type="component" value="Unassembled WGS sequence"/>
</dbReference>
<evidence type="ECO:0000256" key="6">
    <source>
        <dbReference type="ARBA" id="ARBA00022598"/>
    </source>
</evidence>
<dbReference type="InterPro" id="IPR002316">
    <property type="entry name" value="Pro-tRNA-ligase_IIa"/>
</dbReference>
<feature type="region of interest" description="Disordered" evidence="13">
    <location>
        <begin position="245"/>
        <end position="272"/>
    </location>
</feature>
<dbReference type="OrthoDB" id="10267474at2759"/>
<evidence type="ECO:0000256" key="2">
    <source>
        <dbReference type="ARBA" id="ARBA00008226"/>
    </source>
</evidence>
<evidence type="ECO:0000256" key="9">
    <source>
        <dbReference type="ARBA" id="ARBA00022917"/>
    </source>
</evidence>
<evidence type="ECO:0000256" key="1">
    <source>
        <dbReference type="ARBA" id="ARBA00004496"/>
    </source>
</evidence>
<dbReference type="GO" id="GO:0005524">
    <property type="term" value="F:ATP binding"/>
    <property type="evidence" value="ECO:0007669"/>
    <property type="project" value="UniProtKB-KW"/>
</dbReference>
<reference evidence="16" key="1">
    <citation type="journal article" date="2009" name="Genome Res.">
        <title>Comparative genomic analyses of the human fungal pathogens Coccidioides and their relatives.</title>
        <authorList>
            <person name="Sharpton T.J."/>
            <person name="Stajich J.E."/>
            <person name="Rounsley S.D."/>
            <person name="Gardner M.J."/>
            <person name="Wortman J.R."/>
            <person name="Jordar V.S."/>
            <person name="Maiti R."/>
            <person name="Kodira C.D."/>
            <person name="Neafsey D.E."/>
            <person name="Zeng Q."/>
            <person name="Hung C.-Y."/>
            <person name="McMahan C."/>
            <person name="Muszewska A."/>
            <person name="Grynberg M."/>
            <person name="Mandel M.A."/>
            <person name="Kellner E.M."/>
            <person name="Barker B.M."/>
            <person name="Galgiani J.N."/>
            <person name="Orbach M.J."/>
            <person name="Kirkland T.N."/>
            <person name="Cole G.T."/>
            <person name="Henn M.R."/>
            <person name="Birren B.W."/>
            <person name="Taylor J.W."/>
        </authorList>
    </citation>
    <scope>NUCLEOTIDE SEQUENCE [LARGE SCALE GENOMIC DNA]</scope>
    <source>
        <strain evidence="16">UAMH 1704</strain>
    </source>
</reference>
<evidence type="ECO:0000256" key="3">
    <source>
        <dbReference type="ARBA" id="ARBA00011738"/>
    </source>
</evidence>
<evidence type="ECO:0000256" key="11">
    <source>
        <dbReference type="ARBA" id="ARBA00029731"/>
    </source>
</evidence>
<evidence type="ECO:0000313" key="16">
    <source>
        <dbReference type="Proteomes" id="UP000002058"/>
    </source>
</evidence>
<comment type="subunit">
    <text evidence="3">Homodimer.</text>
</comment>
<dbReference type="PRINTS" id="PR01046">
    <property type="entry name" value="TRNASYNTHPRO"/>
</dbReference>
<proteinExistence type="inferred from homology"/>
<dbReference type="OMA" id="NCDYAAN"/>
<sequence>MESGIKQDTRNRLSTFWVPTGGVAEKSKKKDGNELLVRAGFIRQAYSGIFHLLPLGLRVQQKLENLIDKHMQSIGASKLSLSSLSSQELWKRSGRLNDDSEIFRFNDRKGASFLLAPTHEEEITALVGSLVKSYRDLPLRVYQITRKYRDEPRPRQGLLRGREFLMKDLYTFDYSAEKGLDTYNTVKEVYTRIFDDLRLPYLVAAADSGNMGGDLSHEFHFENPNGEDTVITCTNCSHAFNEEIADGRGPKVENRQEPEHSEPFGPSPPPAISTGEWVTISRDKSMLVRAYYPKYLFDEGISEPVERQINSHALQSVARAYGAELDLGVKNPLEAWKIQANCPEPGDRNLRVLDVYDFRVRPFDKPPLNELLDSETAERAKVQFRSLHCYPGTTDSLDLLRVASGDKCSRCGEGVLHPHTTIELGHTFHLGTRYSSALQANVAVDPTKLIGGKGPEGASSVLVPLEMGCHGIGVSRMISAVATMLADHKGLKWPQVIAPFSAVICFGKGFEQDAEQVYDALVSGQMSPIDAVLDDRSHTFPWKLKDADLIGFPVILVLGKQWRSSKLVEVQCRQLDNFKDDVPLNELPSVVSSLLAKL</sequence>
<dbReference type="GO" id="GO:0004827">
    <property type="term" value="F:proline-tRNA ligase activity"/>
    <property type="evidence" value="ECO:0007669"/>
    <property type="project" value="UniProtKB-EC"/>
</dbReference>
<comment type="similarity">
    <text evidence="2">Belongs to the class-II aminoacyl-tRNA synthetase family.</text>
</comment>
<dbReference type="FunCoup" id="C4JTZ7">
    <property type="interactions" value="372"/>
</dbReference>
<dbReference type="InterPro" id="IPR006195">
    <property type="entry name" value="aa-tRNA-synth_II"/>
</dbReference>
<feature type="compositionally biased region" description="Basic and acidic residues" evidence="13">
    <location>
        <begin position="245"/>
        <end position="262"/>
    </location>
</feature>
<dbReference type="eggNOG" id="KOG2324">
    <property type="taxonomic scope" value="Eukaryota"/>
</dbReference>
<dbReference type="GO" id="GO:0006433">
    <property type="term" value="P:prolyl-tRNA aminoacylation"/>
    <property type="evidence" value="ECO:0007669"/>
    <property type="project" value="InterPro"/>
</dbReference>
<name>C4JTZ7_UNCRE</name>
<dbReference type="Gene3D" id="3.40.50.800">
    <property type="entry name" value="Anticodon-binding domain"/>
    <property type="match status" value="1"/>
</dbReference>
<dbReference type="Gene3D" id="3.30.930.10">
    <property type="entry name" value="Bira Bifunctional Protein, Domain 2"/>
    <property type="match status" value="2"/>
</dbReference>
<comment type="subcellular location">
    <subcellularLocation>
        <location evidence="1">Cytoplasm</location>
    </subcellularLocation>
</comment>
<dbReference type="FunFam" id="3.30.930.10:FF:000066">
    <property type="entry name" value="Proline--tRNA ligase"/>
    <property type="match status" value="1"/>
</dbReference>
<accession>C4JTZ7</accession>
<dbReference type="KEGG" id="ure:UREG_05936"/>
<protein>
    <recommendedName>
        <fullName evidence="4">proline--tRNA ligase</fullName>
        <ecNumber evidence="4">6.1.1.15</ecNumber>
    </recommendedName>
    <alternativeName>
        <fullName evidence="11">Prolyl-tRNA synthetase</fullName>
    </alternativeName>
</protein>
<dbReference type="Pfam" id="PF00587">
    <property type="entry name" value="tRNA-synt_2b"/>
    <property type="match status" value="1"/>
</dbReference>
<evidence type="ECO:0000256" key="12">
    <source>
        <dbReference type="ARBA" id="ARBA00047671"/>
    </source>
</evidence>
<keyword evidence="6" id="KW-0436">Ligase</keyword>
<evidence type="ECO:0000256" key="5">
    <source>
        <dbReference type="ARBA" id="ARBA00022490"/>
    </source>
</evidence>
<evidence type="ECO:0000256" key="8">
    <source>
        <dbReference type="ARBA" id="ARBA00022840"/>
    </source>
</evidence>
<keyword evidence="5" id="KW-0963">Cytoplasm</keyword>
<dbReference type="EMBL" id="CH476617">
    <property type="protein sequence ID" value="EEP81094.1"/>
    <property type="molecule type" value="Genomic_DNA"/>
</dbReference>
<keyword evidence="7" id="KW-0547">Nucleotide-binding</keyword>
<dbReference type="HOGENOM" id="CLU_016739_2_2_1"/>
<dbReference type="Pfam" id="PF03129">
    <property type="entry name" value="HGTP_anticodon"/>
    <property type="match status" value="1"/>
</dbReference>
<dbReference type="PROSITE" id="PS50862">
    <property type="entry name" value="AA_TRNA_LIGASE_II"/>
    <property type="match status" value="1"/>
</dbReference>
<dbReference type="AlphaFoldDB" id="C4JTZ7"/>
<dbReference type="InterPro" id="IPR045864">
    <property type="entry name" value="aa-tRNA-synth_II/BPL/LPL"/>
</dbReference>
<evidence type="ECO:0000256" key="13">
    <source>
        <dbReference type="SAM" id="MobiDB-lite"/>
    </source>
</evidence>
<dbReference type="PANTHER" id="PTHR42753:SF2">
    <property type="entry name" value="PROLINE--TRNA LIGASE"/>
    <property type="match status" value="1"/>
</dbReference>
<evidence type="ECO:0000256" key="4">
    <source>
        <dbReference type="ARBA" id="ARBA00012831"/>
    </source>
</evidence>
<dbReference type="InterPro" id="IPR050062">
    <property type="entry name" value="Pro-tRNA_synthetase"/>
</dbReference>
<evidence type="ECO:0000256" key="7">
    <source>
        <dbReference type="ARBA" id="ARBA00022741"/>
    </source>
</evidence>
<dbReference type="InterPro" id="IPR036621">
    <property type="entry name" value="Anticodon-bd_dom_sf"/>
</dbReference>
<dbReference type="EC" id="6.1.1.15" evidence="4"/>
<dbReference type="RefSeq" id="XP_002585247.1">
    <property type="nucleotide sequence ID" value="XM_002585201.1"/>
</dbReference>
<dbReference type="SUPFAM" id="SSF52954">
    <property type="entry name" value="Class II aaRS ABD-related"/>
    <property type="match status" value="1"/>
</dbReference>
<dbReference type="InParanoid" id="C4JTZ7"/>
<dbReference type="VEuPathDB" id="FungiDB:UREG_05936"/>
<gene>
    <name evidence="15" type="ORF">UREG_05936</name>
</gene>
<keyword evidence="16" id="KW-1185">Reference proteome</keyword>
<dbReference type="GeneID" id="8444330"/>
<dbReference type="GO" id="GO:0005739">
    <property type="term" value="C:mitochondrion"/>
    <property type="evidence" value="ECO:0007669"/>
    <property type="project" value="TreeGrafter"/>
</dbReference>
<organism evidence="15 16">
    <name type="scientific">Uncinocarpus reesii (strain UAMH 1704)</name>
    <dbReference type="NCBI Taxonomy" id="336963"/>
    <lineage>
        <taxon>Eukaryota</taxon>
        <taxon>Fungi</taxon>
        <taxon>Dikarya</taxon>
        <taxon>Ascomycota</taxon>
        <taxon>Pezizomycotina</taxon>
        <taxon>Eurotiomycetes</taxon>
        <taxon>Eurotiomycetidae</taxon>
        <taxon>Onygenales</taxon>
        <taxon>Onygenaceae</taxon>
        <taxon>Uncinocarpus</taxon>
    </lineage>
</organism>
<dbReference type="PANTHER" id="PTHR42753">
    <property type="entry name" value="MITOCHONDRIAL RIBOSOME PROTEIN L39/PROLYL-TRNA LIGASE FAMILY MEMBER"/>
    <property type="match status" value="1"/>
</dbReference>
<keyword evidence="8" id="KW-0067">ATP-binding</keyword>
<dbReference type="InterPro" id="IPR004154">
    <property type="entry name" value="Anticodon-bd"/>
</dbReference>